<dbReference type="Gene3D" id="3.40.50.620">
    <property type="entry name" value="HUPs"/>
    <property type="match status" value="1"/>
</dbReference>
<dbReference type="PANTHER" id="PTHR46268:SF6">
    <property type="entry name" value="UNIVERSAL STRESS PROTEIN UP12"/>
    <property type="match status" value="1"/>
</dbReference>
<dbReference type="RefSeq" id="WP_368801536.1">
    <property type="nucleotide sequence ID" value="NZ_JAZHFV010000001.1"/>
</dbReference>
<evidence type="ECO:0000313" key="3">
    <source>
        <dbReference type="EMBL" id="MEX4006184.1"/>
    </source>
</evidence>
<dbReference type="Pfam" id="PF00582">
    <property type="entry name" value="Usp"/>
    <property type="match status" value="1"/>
</dbReference>
<dbReference type="PRINTS" id="PR01438">
    <property type="entry name" value="UNVRSLSTRESS"/>
</dbReference>
<protein>
    <submittedName>
        <fullName evidence="3">Universal stress protein</fullName>
    </submittedName>
</protein>
<sequence>MYKNILVSVDLGDAENETRTIGTAVDYARLFGATLHVMTVVPDYGLSIVGGFFPKGHEQEAIDHANKALHEFTGKHVPAEVKHRHIVGHGSIYRQILHYAGVVKADLIVLAAGREGPEDYLIGPNAARVVRHSKTSVLVVRDNG</sequence>
<dbReference type="InterPro" id="IPR006015">
    <property type="entry name" value="Universal_stress_UspA"/>
</dbReference>
<dbReference type="PANTHER" id="PTHR46268">
    <property type="entry name" value="STRESS RESPONSE PROTEIN NHAX"/>
    <property type="match status" value="1"/>
</dbReference>
<dbReference type="Proteomes" id="UP001559025">
    <property type="component" value="Unassembled WGS sequence"/>
</dbReference>
<reference evidence="3 4" key="1">
    <citation type="submission" date="2024-01" db="EMBL/GenBank/DDBJ databases">
        <title>New evidence supports the origin of RcGTA from prophage.</title>
        <authorList>
            <person name="Xu Y."/>
            <person name="Liu B."/>
            <person name="Chen F."/>
        </authorList>
    </citation>
    <scope>NUCLEOTIDE SEQUENCE [LARGE SCALE GENOMIC DNA]</scope>
    <source>
        <strain evidence="3 4">CBW1107-2</strain>
    </source>
</reference>
<accession>A0ABV3WNF8</accession>
<evidence type="ECO:0000259" key="2">
    <source>
        <dbReference type="Pfam" id="PF00582"/>
    </source>
</evidence>
<dbReference type="CDD" id="cd00293">
    <property type="entry name" value="USP-like"/>
    <property type="match status" value="1"/>
</dbReference>
<proteinExistence type="inferred from homology"/>
<feature type="domain" description="UspA" evidence="2">
    <location>
        <begin position="1"/>
        <end position="141"/>
    </location>
</feature>
<name>A0ABV3WNF8_9HYPH</name>
<evidence type="ECO:0000256" key="1">
    <source>
        <dbReference type="ARBA" id="ARBA00008791"/>
    </source>
</evidence>
<evidence type="ECO:0000313" key="4">
    <source>
        <dbReference type="Proteomes" id="UP001559025"/>
    </source>
</evidence>
<dbReference type="SUPFAM" id="SSF52402">
    <property type="entry name" value="Adenine nucleotide alpha hydrolases-like"/>
    <property type="match status" value="1"/>
</dbReference>
<dbReference type="EMBL" id="JAZHFV010000001">
    <property type="protein sequence ID" value="MEX4006184.1"/>
    <property type="molecule type" value="Genomic_DNA"/>
</dbReference>
<organism evidence="3 4">
    <name type="scientific">Neoaquamicrobium sediminum</name>
    <dbReference type="NCBI Taxonomy" id="1849104"/>
    <lineage>
        <taxon>Bacteria</taxon>
        <taxon>Pseudomonadati</taxon>
        <taxon>Pseudomonadota</taxon>
        <taxon>Alphaproteobacteria</taxon>
        <taxon>Hyphomicrobiales</taxon>
        <taxon>Phyllobacteriaceae</taxon>
        <taxon>Neoaquamicrobium</taxon>
    </lineage>
</organism>
<dbReference type="InterPro" id="IPR006016">
    <property type="entry name" value="UspA"/>
</dbReference>
<dbReference type="InterPro" id="IPR014729">
    <property type="entry name" value="Rossmann-like_a/b/a_fold"/>
</dbReference>
<comment type="caution">
    <text evidence="3">The sequence shown here is derived from an EMBL/GenBank/DDBJ whole genome shotgun (WGS) entry which is preliminary data.</text>
</comment>
<keyword evidence="4" id="KW-1185">Reference proteome</keyword>
<gene>
    <name evidence="3" type="ORF">V1479_02645</name>
</gene>
<comment type="similarity">
    <text evidence="1">Belongs to the universal stress protein A family.</text>
</comment>